<dbReference type="Pfam" id="PF13476">
    <property type="entry name" value="AAA_23"/>
    <property type="match status" value="1"/>
</dbReference>
<accession>A0A927RHQ9</accession>
<sequence length="604" mass="65117">MALGGSYPSRPQPLAAQDGKSDVKPVGAFVKSIQVKGFRGVGPEASLSLTPGPGLTVVAGRNGSGKSSFAEAFELALTGASYRWSGNGASAVLSLEHWRNVHDGDPCSIRVELAEEGVGQTTVGVDWTKDAGLDERTTWVQRRGHQRETGVSSLGWDRALELYRPILSYEELGGLLEARHSELHDALAVILGLERVTDAQKRLTTAVKNLSPSKPHRDEASQLKRVFAEHDDERARQAHTQLRKHRPDLEVLQAIAVGTDAPANGDLEALRALTQLAIPSPTEVTEVVRTLREAGAQAATAGETSSQLAERRASLLRQALEIHQAHGDARCPVCGVGDLDAAWHTRVEAELATEDLREHRDRVQRLSTVRSAAEELAHGVPTPRYQGPFTLASLPAAQAALERWSRRPQGDTALADHLATTYEEVSTAVTALRAESVLKEWCDRALEHGAVYRDEWEPGQAAAVAEVRTAPALLLPPGGVVDGGLWPHAEAPSSCRCLSDHSRLAFGHPAHWPHSRCSWQSQAVATGPRCGAVRAVAVQGRDHRCRGADPRPPTSPVLRTRPATSRSSTSMAGPTGAPLPNVWRTALHPRQWAIVTPWDESPTS</sequence>
<comment type="caution">
    <text evidence="6">The sequence shown here is derived from an EMBL/GenBank/DDBJ whole genome shotgun (WGS) entry which is preliminary data.</text>
</comment>
<evidence type="ECO:0000259" key="5">
    <source>
        <dbReference type="Pfam" id="PF13476"/>
    </source>
</evidence>
<keyword evidence="6" id="KW-0540">Nuclease</keyword>
<feature type="compositionally biased region" description="Low complexity" evidence="4">
    <location>
        <begin position="559"/>
        <end position="570"/>
    </location>
</feature>
<reference evidence="6" key="1">
    <citation type="submission" date="2020-10" db="EMBL/GenBank/DDBJ databases">
        <title>Sequencing the genomes of 1000 actinobacteria strains.</title>
        <authorList>
            <person name="Klenk H.-P."/>
        </authorList>
    </citation>
    <scope>NUCLEOTIDE SEQUENCE</scope>
    <source>
        <strain evidence="6">DSM 45354</strain>
    </source>
</reference>
<dbReference type="InterPro" id="IPR038729">
    <property type="entry name" value="Rad50/SbcC_AAA"/>
</dbReference>
<evidence type="ECO:0000313" key="7">
    <source>
        <dbReference type="Proteomes" id="UP000638648"/>
    </source>
</evidence>
<dbReference type="SUPFAM" id="SSF52540">
    <property type="entry name" value="P-loop containing nucleoside triphosphate hydrolases"/>
    <property type="match status" value="1"/>
</dbReference>
<feature type="region of interest" description="Disordered" evidence="4">
    <location>
        <begin position="1"/>
        <end position="21"/>
    </location>
</feature>
<evidence type="ECO:0000256" key="3">
    <source>
        <dbReference type="ARBA" id="ARBA00013368"/>
    </source>
</evidence>
<keyword evidence="7" id="KW-1185">Reference proteome</keyword>
<gene>
    <name evidence="6" type="ORF">HEB94_000586</name>
</gene>
<dbReference type="Proteomes" id="UP000638648">
    <property type="component" value="Unassembled WGS sequence"/>
</dbReference>
<organism evidence="6 7">
    <name type="scientific">Actinopolymorpha pittospori</name>
    <dbReference type="NCBI Taxonomy" id="648752"/>
    <lineage>
        <taxon>Bacteria</taxon>
        <taxon>Bacillati</taxon>
        <taxon>Actinomycetota</taxon>
        <taxon>Actinomycetes</taxon>
        <taxon>Propionibacteriales</taxon>
        <taxon>Actinopolymorphaceae</taxon>
        <taxon>Actinopolymorpha</taxon>
    </lineage>
</organism>
<name>A0A927RHQ9_9ACTN</name>
<dbReference type="GO" id="GO:0016887">
    <property type="term" value="F:ATP hydrolysis activity"/>
    <property type="evidence" value="ECO:0007669"/>
    <property type="project" value="InterPro"/>
</dbReference>
<dbReference type="GO" id="GO:0006302">
    <property type="term" value="P:double-strand break repair"/>
    <property type="evidence" value="ECO:0007669"/>
    <property type="project" value="InterPro"/>
</dbReference>
<comment type="subunit">
    <text evidence="2">Heterodimer of SbcC and SbcD.</text>
</comment>
<dbReference type="Gene3D" id="3.40.50.300">
    <property type="entry name" value="P-loop containing nucleotide triphosphate hydrolases"/>
    <property type="match status" value="1"/>
</dbReference>
<evidence type="ECO:0000256" key="2">
    <source>
        <dbReference type="ARBA" id="ARBA00011322"/>
    </source>
</evidence>
<dbReference type="AlphaFoldDB" id="A0A927RHQ9"/>
<keyword evidence="6" id="KW-0378">Hydrolase</keyword>
<feature type="region of interest" description="Disordered" evidence="4">
    <location>
        <begin position="541"/>
        <end position="581"/>
    </location>
</feature>
<dbReference type="RefSeq" id="WP_192748479.1">
    <property type="nucleotide sequence ID" value="NZ_BAABJL010000266.1"/>
</dbReference>
<evidence type="ECO:0000313" key="6">
    <source>
        <dbReference type="EMBL" id="MBE1603738.1"/>
    </source>
</evidence>
<dbReference type="InterPro" id="IPR027417">
    <property type="entry name" value="P-loop_NTPase"/>
</dbReference>
<comment type="similarity">
    <text evidence="1">Belongs to the SMC family. SbcC subfamily.</text>
</comment>
<protein>
    <recommendedName>
        <fullName evidence="3">Nuclease SbcCD subunit C</fullName>
    </recommendedName>
</protein>
<dbReference type="GO" id="GO:0004527">
    <property type="term" value="F:exonuclease activity"/>
    <property type="evidence" value="ECO:0007669"/>
    <property type="project" value="UniProtKB-KW"/>
</dbReference>
<dbReference type="PANTHER" id="PTHR32114:SF2">
    <property type="entry name" value="ABC TRANSPORTER ABCH.3"/>
    <property type="match status" value="1"/>
</dbReference>
<proteinExistence type="inferred from homology"/>
<dbReference type="PANTHER" id="PTHR32114">
    <property type="entry name" value="ABC TRANSPORTER ABCH.3"/>
    <property type="match status" value="1"/>
</dbReference>
<evidence type="ECO:0000256" key="1">
    <source>
        <dbReference type="ARBA" id="ARBA00006930"/>
    </source>
</evidence>
<feature type="domain" description="Rad50/SbcC-type AAA" evidence="5">
    <location>
        <begin position="32"/>
        <end position="115"/>
    </location>
</feature>
<keyword evidence="6" id="KW-0269">Exonuclease</keyword>
<evidence type="ECO:0000256" key="4">
    <source>
        <dbReference type="SAM" id="MobiDB-lite"/>
    </source>
</evidence>
<dbReference type="EMBL" id="JADBEM010000001">
    <property type="protein sequence ID" value="MBE1603738.1"/>
    <property type="molecule type" value="Genomic_DNA"/>
</dbReference>